<dbReference type="OrthoDB" id="1489599at2"/>
<dbReference type="SUPFAM" id="SSF49464">
    <property type="entry name" value="Carboxypeptidase regulatory domain-like"/>
    <property type="match status" value="1"/>
</dbReference>
<dbReference type="Gene3D" id="2.60.40.1120">
    <property type="entry name" value="Carboxypeptidase-like, regulatory domain"/>
    <property type="match status" value="1"/>
</dbReference>
<gene>
    <name evidence="1" type="ORF">SAMN05444405_10112</name>
</gene>
<dbReference type="Pfam" id="PF13715">
    <property type="entry name" value="CarbopepD_reg_2"/>
    <property type="match status" value="1"/>
</dbReference>
<dbReference type="InterPro" id="IPR008969">
    <property type="entry name" value="CarboxyPept-like_regulatory"/>
</dbReference>
<evidence type="ECO:0000313" key="2">
    <source>
        <dbReference type="Proteomes" id="UP000184509"/>
    </source>
</evidence>
<dbReference type="EMBL" id="FQTV01000001">
    <property type="protein sequence ID" value="SHE28183.1"/>
    <property type="molecule type" value="Genomic_DNA"/>
</dbReference>
<keyword evidence="2" id="KW-1185">Reference proteome</keyword>
<protein>
    <submittedName>
        <fullName evidence="1">CarboxypepD_reg-like domain-containing protein</fullName>
    </submittedName>
</protein>
<dbReference type="AlphaFoldDB" id="A0A1M4S7J8"/>
<sequence>MKRLCFFFIFACVVLHTLWSGNGGDPLSGRIQIEKKKNTIYELLNYIGDVSGYYFIYDSKIIDNEKKSQTKSGTYSIREAIFQVLKSENYTLRAVDRYILINDKNSPAPQPVHHSAVSKTKDSISYKNISGVVLEKLSSEPIAYCSVSLEGTAIGTITNSNGKFLLRVPDSLNVEKLHVSHIGYESQRIPLTILENGSSNIYLSQRIIPLQEVIFRLVNPRKIVKEALDARDHLYLDKPSYFTSFYREGIERKKDLLKLTEAIFKVYKQSYTHSTADQVKLLKMRKITNNAVKDSLVLKMKAGVEASLMLDLMKNIPDYLEINDKNIYDYTKIDMTEIDSRMAHVISFEQRKGITEPYLRGKLYIDAENSALLSAELEVHPSYIEKAEELFVEKRGKNVKIHPQQIVYSVSYKELNGKYYMNHVRGDLYFKMKGKGQFFFNPMHIFFEMVTCKVDTNSVIPFPREERLPVKKIFSEENFSYDNNFWGDFNVILPEENINKNLSRITSKIEESESKAL</sequence>
<dbReference type="RefSeq" id="WP_073398449.1">
    <property type="nucleotide sequence ID" value="NZ_FQTV01000001.1"/>
</dbReference>
<reference evidence="1 2" key="1">
    <citation type="submission" date="2016-11" db="EMBL/GenBank/DDBJ databases">
        <authorList>
            <person name="Jaros S."/>
            <person name="Januszkiewicz K."/>
            <person name="Wedrychowicz H."/>
        </authorList>
    </citation>
    <scope>NUCLEOTIDE SEQUENCE [LARGE SCALE GENOMIC DNA]</scope>
    <source>
        <strain evidence="1 2">DSM 26991</strain>
    </source>
</reference>
<accession>A0A1M4S7J8</accession>
<name>A0A1M4S7J8_9BACE</name>
<evidence type="ECO:0000313" key="1">
    <source>
        <dbReference type="EMBL" id="SHE28183.1"/>
    </source>
</evidence>
<dbReference type="Proteomes" id="UP000184509">
    <property type="component" value="Unassembled WGS sequence"/>
</dbReference>
<organism evidence="1 2">
    <name type="scientific">Bacteroides luti</name>
    <dbReference type="NCBI Taxonomy" id="1297750"/>
    <lineage>
        <taxon>Bacteria</taxon>
        <taxon>Pseudomonadati</taxon>
        <taxon>Bacteroidota</taxon>
        <taxon>Bacteroidia</taxon>
        <taxon>Bacteroidales</taxon>
        <taxon>Bacteroidaceae</taxon>
        <taxon>Bacteroides</taxon>
    </lineage>
</organism>
<proteinExistence type="predicted"/>
<dbReference type="STRING" id="1297750.SAMN05444405_10112"/>